<dbReference type="InterPro" id="IPR013610">
    <property type="entry name" value="ArdC_N"/>
</dbReference>
<dbReference type="Pfam" id="PF18818">
    <property type="entry name" value="MPTase-PolyVal"/>
    <property type="match status" value="1"/>
</dbReference>
<evidence type="ECO:0000259" key="1">
    <source>
        <dbReference type="Pfam" id="PF08401"/>
    </source>
</evidence>
<feature type="non-terminal residue" evidence="3">
    <location>
        <position position="247"/>
    </location>
</feature>
<dbReference type="InterPro" id="IPR041459">
    <property type="entry name" value="MPTase-PolyVal"/>
</dbReference>
<dbReference type="GO" id="GO:0003697">
    <property type="term" value="F:single-stranded DNA binding"/>
    <property type="evidence" value="ECO:0007669"/>
    <property type="project" value="InterPro"/>
</dbReference>
<feature type="domain" description="N-terminal" evidence="1">
    <location>
        <begin position="6"/>
        <end position="132"/>
    </location>
</feature>
<gene>
    <name evidence="3" type="ORF">LEA_16187</name>
</gene>
<sequence length="247" mass="29096">MLKTNEFRKKMADVFIKSLEEKQFEWKKEWAAMETPYNVISGRKYRGTNKFFLYLQSQERLPEGEIPDPRWATFKQIQDAGWKVKKGAKGFVVELWKPYDFESKREISWKEYIENHLSHEKYGVITRNYYVFNGRDIEGIPELQPQTSKEIVNDELIDKIQKGMDLQILNDGGDRAYYSPKTDSVHLPEKDTFYNSYAYNATALHELSHATGAEKRLNRDIRNVFGTEKYAYEELVAEISACFMSEH</sequence>
<feature type="domain" description="Polyvalent protein metallopeptidase" evidence="2">
    <location>
        <begin position="159"/>
        <end position="246"/>
    </location>
</feature>
<dbReference type="AlphaFoldDB" id="K1RZ10"/>
<organism evidence="3">
    <name type="scientific">human gut metagenome</name>
    <dbReference type="NCBI Taxonomy" id="408170"/>
    <lineage>
        <taxon>unclassified sequences</taxon>
        <taxon>metagenomes</taxon>
        <taxon>organismal metagenomes</taxon>
    </lineage>
</organism>
<name>K1RZ10_9ZZZZ</name>
<reference evidence="3" key="1">
    <citation type="journal article" date="2013" name="Environ. Microbiol.">
        <title>Microbiota from the distal guts of lean and obese adolescents exhibit partial functional redundancy besides clear differences in community structure.</title>
        <authorList>
            <person name="Ferrer M."/>
            <person name="Ruiz A."/>
            <person name="Lanza F."/>
            <person name="Haange S.B."/>
            <person name="Oberbach A."/>
            <person name="Till H."/>
            <person name="Bargiela R."/>
            <person name="Campoy C."/>
            <person name="Segura M.T."/>
            <person name="Richter M."/>
            <person name="von Bergen M."/>
            <person name="Seifert J."/>
            <person name="Suarez A."/>
        </authorList>
    </citation>
    <scope>NUCLEOTIDE SEQUENCE</scope>
</reference>
<evidence type="ECO:0000313" key="3">
    <source>
        <dbReference type="EMBL" id="EKC53792.1"/>
    </source>
</evidence>
<accession>K1RZ10</accession>
<evidence type="ECO:0000259" key="2">
    <source>
        <dbReference type="Pfam" id="PF18818"/>
    </source>
</evidence>
<proteinExistence type="predicted"/>
<comment type="caution">
    <text evidence="3">The sequence shown here is derived from an EMBL/GenBank/DDBJ whole genome shotgun (WGS) entry which is preliminary data.</text>
</comment>
<protein>
    <submittedName>
        <fullName evidence="3">DNA primase (TraC)</fullName>
    </submittedName>
</protein>
<dbReference type="Pfam" id="PF08401">
    <property type="entry name" value="ArdcN"/>
    <property type="match status" value="1"/>
</dbReference>
<dbReference type="EMBL" id="AJWY01011062">
    <property type="protein sequence ID" value="EKC53792.1"/>
    <property type="molecule type" value="Genomic_DNA"/>
</dbReference>